<evidence type="ECO:0000313" key="3">
    <source>
        <dbReference type="Proteomes" id="UP000004374"/>
    </source>
</evidence>
<feature type="region of interest" description="Disordered" evidence="1">
    <location>
        <begin position="21"/>
        <end position="46"/>
    </location>
</feature>
<dbReference type="EMBL" id="BAFK01000025">
    <property type="protein sequence ID" value="GAB60324.1"/>
    <property type="molecule type" value="Genomic_DNA"/>
</dbReference>
<evidence type="ECO:0000313" key="2">
    <source>
        <dbReference type="EMBL" id="GAB60324.1"/>
    </source>
</evidence>
<feature type="compositionally biased region" description="Basic residues" evidence="1">
    <location>
        <begin position="28"/>
        <end position="46"/>
    </location>
</feature>
<accession>I1E1Z6</accession>
<comment type="caution">
    <text evidence="2">The sequence shown here is derived from an EMBL/GenBank/DDBJ whole genome shotgun (WGS) entry which is preliminary data.</text>
</comment>
<reference evidence="2 3" key="1">
    <citation type="journal article" date="2012" name="J. Bacteriol.">
        <title>Genome Sequence of the Protease-Producing Bacterium Rheinheimera nanhaiensis E407-8T, Isolated from Deep-Sea Sediment of the South China Sea.</title>
        <authorList>
            <person name="Zhang X.-Y."/>
            <person name="Zhang Y.-J."/>
            <person name="Qin Q.-L."/>
            <person name="Xie B.-B."/>
            <person name="Chen X.-L."/>
            <person name="Zhou B.-C."/>
            <person name="Zhang Y.-Z."/>
        </authorList>
    </citation>
    <scope>NUCLEOTIDE SEQUENCE [LARGE SCALE GENOMIC DNA]</scope>
    <source>
        <strain evidence="2 3">E407-8</strain>
    </source>
</reference>
<sequence length="46" mass="5230">MIKDALLYKERQLCATAIAANAAERGHDKIKRKKTGPHRAGRKQRE</sequence>
<proteinExistence type="predicted"/>
<dbReference type="Proteomes" id="UP000004374">
    <property type="component" value="Unassembled WGS sequence"/>
</dbReference>
<organism evidence="2 3">
    <name type="scientific">Rheinheimera nanhaiensis E407-8</name>
    <dbReference type="NCBI Taxonomy" id="562729"/>
    <lineage>
        <taxon>Bacteria</taxon>
        <taxon>Pseudomonadati</taxon>
        <taxon>Pseudomonadota</taxon>
        <taxon>Gammaproteobacteria</taxon>
        <taxon>Chromatiales</taxon>
        <taxon>Chromatiaceae</taxon>
        <taxon>Rheinheimera</taxon>
    </lineage>
</organism>
<gene>
    <name evidence="2" type="ORF">RNAN_3346</name>
</gene>
<dbReference type="AlphaFoldDB" id="I1E1Z6"/>
<name>I1E1Z6_9GAMM</name>
<evidence type="ECO:0000256" key="1">
    <source>
        <dbReference type="SAM" id="MobiDB-lite"/>
    </source>
</evidence>
<keyword evidence="3" id="KW-1185">Reference proteome</keyword>
<protein>
    <submittedName>
        <fullName evidence="2">Uncharacterized protein</fullName>
    </submittedName>
</protein>